<keyword evidence="1" id="KW-0732">Signal</keyword>
<name>A0A6V7WIE7_MELEN</name>
<sequence length="73" mass="8773">MFSPLFIFLLMQTLCHFGKTQNEEVFDKCFKYLLFDKNVQTHIYPYNNGHHIGFNRGIYETAMNGLIIYFERN</sequence>
<organism evidence="2 3">
    <name type="scientific">Meloidogyne enterolobii</name>
    <name type="common">Root-knot nematode worm</name>
    <name type="synonym">Meloidogyne mayaguensis</name>
    <dbReference type="NCBI Taxonomy" id="390850"/>
    <lineage>
        <taxon>Eukaryota</taxon>
        <taxon>Metazoa</taxon>
        <taxon>Ecdysozoa</taxon>
        <taxon>Nematoda</taxon>
        <taxon>Chromadorea</taxon>
        <taxon>Rhabditida</taxon>
        <taxon>Tylenchina</taxon>
        <taxon>Tylenchomorpha</taxon>
        <taxon>Tylenchoidea</taxon>
        <taxon>Meloidogynidae</taxon>
        <taxon>Meloidogyninae</taxon>
        <taxon>Meloidogyne</taxon>
    </lineage>
</organism>
<feature type="chain" id="PRO_5028473617" evidence="1">
    <location>
        <begin position="21"/>
        <end position="73"/>
    </location>
</feature>
<evidence type="ECO:0000313" key="3">
    <source>
        <dbReference type="Proteomes" id="UP000580250"/>
    </source>
</evidence>
<protein>
    <submittedName>
        <fullName evidence="2">Uncharacterized protein</fullName>
    </submittedName>
</protein>
<dbReference type="Proteomes" id="UP000580250">
    <property type="component" value="Unassembled WGS sequence"/>
</dbReference>
<dbReference type="EMBL" id="CAJEWN010000605">
    <property type="protein sequence ID" value="CAD2186770.1"/>
    <property type="molecule type" value="Genomic_DNA"/>
</dbReference>
<dbReference type="AlphaFoldDB" id="A0A6V7WIE7"/>
<evidence type="ECO:0000256" key="1">
    <source>
        <dbReference type="SAM" id="SignalP"/>
    </source>
</evidence>
<reference evidence="2 3" key="1">
    <citation type="submission" date="2020-08" db="EMBL/GenBank/DDBJ databases">
        <authorList>
            <person name="Koutsovoulos G."/>
            <person name="Danchin GJ E."/>
        </authorList>
    </citation>
    <scope>NUCLEOTIDE SEQUENCE [LARGE SCALE GENOMIC DNA]</scope>
</reference>
<proteinExistence type="predicted"/>
<feature type="signal peptide" evidence="1">
    <location>
        <begin position="1"/>
        <end position="20"/>
    </location>
</feature>
<evidence type="ECO:0000313" key="2">
    <source>
        <dbReference type="EMBL" id="CAD2186770.1"/>
    </source>
</evidence>
<comment type="caution">
    <text evidence="2">The sequence shown here is derived from an EMBL/GenBank/DDBJ whole genome shotgun (WGS) entry which is preliminary data.</text>
</comment>
<accession>A0A6V7WIE7</accession>
<gene>
    <name evidence="2" type="ORF">MENT_LOCUS39294</name>
</gene>